<evidence type="ECO:0000256" key="3">
    <source>
        <dbReference type="ARBA" id="ARBA00023015"/>
    </source>
</evidence>
<reference evidence="10" key="1">
    <citation type="submission" date="2025-08" db="UniProtKB">
        <authorList>
            <consortium name="RefSeq"/>
        </authorList>
    </citation>
    <scope>IDENTIFICATION</scope>
    <source>
        <tissue evidence="10">Whole body pupa</tissue>
    </source>
</reference>
<evidence type="ECO:0000256" key="5">
    <source>
        <dbReference type="ARBA" id="ARBA00023242"/>
    </source>
</evidence>
<gene>
    <name evidence="10" type="primary">LOC119631740</name>
</gene>
<dbReference type="RefSeq" id="XP_037880135.1">
    <property type="nucleotide sequence ID" value="XM_038024207.1"/>
</dbReference>
<dbReference type="Pfam" id="PF07571">
    <property type="entry name" value="TAF6_C"/>
    <property type="match status" value="1"/>
</dbReference>
<dbReference type="InterPro" id="IPR046344">
    <property type="entry name" value="TAF6_C_sf"/>
</dbReference>
<evidence type="ECO:0000256" key="1">
    <source>
        <dbReference type="ARBA" id="ARBA00004123"/>
    </source>
</evidence>
<evidence type="ECO:0000256" key="2">
    <source>
        <dbReference type="ARBA" id="ARBA00007688"/>
    </source>
</evidence>
<dbReference type="SMART" id="SM00803">
    <property type="entry name" value="TAF"/>
    <property type="match status" value="1"/>
</dbReference>
<keyword evidence="9" id="KW-1185">Reference proteome</keyword>
<feature type="region of interest" description="Disordered" evidence="7">
    <location>
        <begin position="724"/>
        <end position="745"/>
    </location>
</feature>
<feature type="compositionally biased region" description="Low complexity" evidence="7">
    <location>
        <begin position="725"/>
        <end position="739"/>
    </location>
</feature>
<feature type="compositionally biased region" description="Basic and acidic residues" evidence="7">
    <location>
        <begin position="793"/>
        <end position="833"/>
    </location>
</feature>
<accession>A0A8U0W4P6</accession>
<name>A0A8U0W4P6_9MUSC</name>
<dbReference type="CDD" id="cd08050">
    <property type="entry name" value="TAF6C"/>
    <property type="match status" value="1"/>
</dbReference>
<dbReference type="GO" id="GO:0003713">
    <property type="term" value="F:transcription coactivator activity"/>
    <property type="evidence" value="ECO:0007669"/>
    <property type="project" value="TreeGrafter"/>
</dbReference>
<dbReference type="SUPFAM" id="SSF48371">
    <property type="entry name" value="ARM repeat"/>
    <property type="match status" value="1"/>
</dbReference>
<evidence type="ECO:0000256" key="7">
    <source>
        <dbReference type="SAM" id="MobiDB-lite"/>
    </source>
</evidence>
<dbReference type="InterPro" id="IPR011442">
    <property type="entry name" value="TAF6_C"/>
</dbReference>
<dbReference type="Gene3D" id="1.25.40.770">
    <property type="entry name" value="TAF6, C-terminal HEAT repeat domain"/>
    <property type="match status" value="1"/>
</dbReference>
<dbReference type="GO" id="GO:0046982">
    <property type="term" value="F:protein heterodimerization activity"/>
    <property type="evidence" value="ECO:0007669"/>
    <property type="project" value="InterPro"/>
</dbReference>
<feature type="compositionally biased region" description="Low complexity" evidence="7">
    <location>
        <begin position="582"/>
        <end position="598"/>
    </location>
</feature>
<dbReference type="Pfam" id="PF02969">
    <property type="entry name" value="TAF"/>
    <property type="match status" value="1"/>
</dbReference>
<evidence type="ECO:0000256" key="4">
    <source>
        <dbReference type="ARBA" id="ARBA00023163"/>
    </source>
</evidence>
<comment type="subcellular location">
    <subcellularLocation>
        <location evidence="1">Nucleus</location>
    </subcellularLocation>
</comment>
<keyword evidence="5" id="KW-0539">Nucleus</keyword>
<feature type="compositionally biased region" description="Basic and acidic residues" evidence="7">
    <location>
        <begin position="671"/>
        <end position="682"/>
    </location>
</feature>
<dbReference type="SUPFAM" id="SSF47113">
    <property type="entry name" value="Histone-fold"/>
    <property type="match status" value="1"/>
</dbReference>
<dbReference type="PANTHER" id="PTHR10221:SF9">
    <property type="entry name" value="TRANSCRIPTION INITIATION FACTOR TFIID SUBUNIT 6"/>
    <property type="match status" value="1"/>
</dbReference>
<feature type="compositionally biased region" description="Polar residues" evidence="7">
    <location>
        <begin position="783"/>
        <end position="792"/>
    </location>
</feature>
<comment type="similarity">
    <text evidence="2">Belongs to the TAF6 family.</text>
</comment>
<dbReference type="InterPro" id="IPR004823">
    <property type="entry name" value="TAF_TATA-bd_Histone-like_dom"/>
</dbReference>
<feature type="region of interest" description="Disordered" evidence="7">
    <location>
        <begin position="543"/>
        <end position="598"/>
    </location>
</feature>
<keyword evidence="4" id="KW-0804">Transcription</keyword>
<dbReference type="GO" id="GO:0000124">
    <property type="term" value="C:SAGA complex"/>
    <property type="evidence" value="ECO:0007669"/>
    <property type="project" value="InterPro"/>
</dbReference>
<feature type="region of interest" description="Disordered" evidence="7">
    <location>
        <begin position="639"/>
        <end position="682"/>
    </location>
</feature>
<sequence length="844" mass="92512">MSNSSGSTAGDMLYGTTLSAESMKVIAESIGVGSLPDDAAKELAEDVSFKIKRIVQDAAKFMHHSKRDRLVLSDIDHALKVRNVEPQYGFTANDFVPFRFASGGGRELHFIEEKEMDLTEIVQCNVPKVPLDITLRTHWLAVDGIQPTIPENPPPLSKDLQALDSVNPVVKLDQGITKDTAGKPATGKIHKLRNVETVHVKQLATHELSVEQQLYYKEITEACVGSDEPRRGEALQSLASDPGLHEMLPRMCTFIAEGVKVNVVQNNLALLIYLMRMVKALLDNPSLYLEKYLHELIPSVTTCIVSKQLCMRPELDNHWALRDFASRLMAQICKTFNTSTNNLQTRVTRIFSKALQNDKTHLSSLYGSIAGLSELGGEVIKVFIVPRLKFISERIEGHLLGTLQSNTDKTAAGHIRAMLQKVCPPILKQIRSPSDYAEEYKNDFGFLGPSLCQAVIKARNNPSSAVVTPSSSSISSGPITSAAQTATTIGRPQVTQIIPQRQASPVVSNLPQIRTLQQPLPPQQNQPPQKFVIVPQTQQQIIQSPQQQQQQQQSQTIQGNQQQQPTATYQRPPTPQSSLSTNSASAVNGNSSNSGNNLVNSVSNNVVIGAAGAIDGNDVSNSLLNRSERTSVDASAIIIETEEVRPPPELDDLSHLDDVPLSSDTDDDDMRESSSQDNARTHDGLKTRIMKFKSDSSNMVVVCEFVDDVLQKAEEEAASRQQIAKNCKNSQQNKSKSQKPNFNGKMGNLARVFVVRVFDAICNCANNAAAAPMPKFKFRSGKRASTSGTSNNDKADIVGGKSEKLSKSKKTDLDKDKKSEKVKSKAGNDKDFNVQETLEITENN</sequence>
<dbReference type="InterPro" id="IPR037796">
    <property type="entry name" value="TAF6"/>
</dbReference>
<evidence type="ECO:0000256" key="6">
    <source>
        <dbReference type="ARBA" id="ARBA00040091"/>
    </source>
</evidence>
<dbReference type="FunFam" id="1.25.40.770:FF:000001">
    <property type="entry name" value="Transcription initiation factor TFIID subunit 6"/>
    <property type="match status" value="1"/>
</dbReference>
<dbReference type="Proteomes" id="UP000092443">
    <property type="component" value="Unplaced"/>
</dbReference>
<dbReference type="CDD" id="cd22931">
    <property type="entry name" value="HFD_TAF6"/>
    <property type="match status" value="1"/>
</dbReference>
<evidence type="ECO:0000259" key="8">
    <source>
        <dbReference type="SMART" id="SM00803"/>
    </source>
</evidence>
<evidence type="ECO:0000313" key="9">
    <source>
        <dbReference type="Proteomes" id="UP000092443"/>
    </source>
</evidence>
<dbReference type="GO" id="GO:0016251">
    <property type="term" value="F:RNA polymerase II general transcription initiation factor activity"/>
    <property type="evidence" value="ECO:0007669"/>
    <property type="project" value="InterPro"/>
</dbReference>
<feature type="region of interest" description="Disordered" evidence="7">
    <location>
        <begin position="779"/>
        <end position="844"/>
    </location>
</feature>
<dbReference type="FunFam" id="1.10.20.10:FF:000030">
    <property type="entry name" value="Transcription initiation factor TFIID subunit 6"/>
    <property type="match status" value="1"/>
</dbReference>
<dbReference type="GO" id="GO:0046695">
    <property type="term" value="C:SLIK (SAGA-like) complex"/>
    <property type="evidence" value="ECO:0007669"/>
    <property type="project" value="InterPro"/>
</dbReference>
<dbReference type="KEGG" id="gfs:119631740"/>
<evidence type="ECO:0000313" key="10">
    <source>
        <dbReference type="RefSeq" id="XP_037880135.1"/>
    </source>
</evidence>
<dbReference type="GeneID" id="119631740"/>
<dbReference type="GO" id="GO:0051123">
    <property type="term" value="P:RNA polymerase II preinitiation complex assembly"/>
    <property type="evidence" value="ECO:0007669"/>
    <property type="project" value="TreeGrafter"/>
</dbReference>
<feature type="compositionally biased region" description="Polar residues" evidence="7">
    <location>
        <begin position="834"/>
        <end position="844"/>
    </location>
</feature>
<dbReference type="AlphaFoldDB" id="A0A8U0W4P6"/>
<dbReference type="InterPro" id="IPR016024">
    <property type="entry name" value="ARM-type_fold"/>
</dbReference>
<proteinExistence type="inferred from homology"/>
<feature type="compositionally biased region" description="Low complexity" evidence="7">
    <location>
        <begin position="543"/>
        <end position="571"/>
    </location>
</feature>
<dbReference type="InterPro" id="IPR009072">
    <property type="entry name" value="Histone-fold"/>
</dbReference>
<dbReference type="GO" id="GO:0005669">
    <property type="term" value="C:transcription factor TFIID complex"/>
    <property type="evidence" value="ECO:0007669"/>
    <property type="project" value="InterPro"/>
</dbReference>
<feature type="compositionally biased region" description="Basic and acidic residues" evidence="7">
    <location>
        <begin position="642"/>
        <end position="658"/>
    </location>
</feature>
<protein>
    <recommendedName>
        <fullName evidence="6">Transcription initiation factor TFIID subunit 6</fullName>
    </recommendedName>
</protein>
<dbReference type="PANTHER" id="PTHR10221">
    <property type="entry name" value="TRANSCRIPTION INITIATION FACTOR TFIID SUBUNIT 6"/>
    <property type="match status" value="1"/>
</dbReference>
<organism evidence="9 10">
    <name type="scientific">Glossina fuscipes</name>
    <dbReference type="NCBI Taxonomy" id="7396"/>
    <lineage>
        <taxon>Eukaryota</taxon>
        <taxon>Metazoa</taxon>
        <taxon>Ecdysozoa</taxon>
        <taxon>Arthropoda</taxon>
        <taxon>Hexapoda</taxon>
        <taxon>Insecta</taxon>
        <taxon>Pterygota</taxon>
        <taxon>Neoptera</taxon>
        <taxon>Endopterygota</taxon>
        <taxon>Diptera</taxon>
        <taxon>Brachycera</taxon>
        <taxon>Muscomorpha</taxon>
        <taxon>Hippoboscoidea</taxon>
        <taxon>Glossinidae</taxon>
        <taxon>Glossina</taxon>
    </lineage>
</organism>
<dbReference type="Gene3D" id="1.10.20.10">
    <property type="entry name" value="Histone, subunit A"/>
    <property type="match status" value="1"/>
</dbReference>
<feature type="domain" description="TATA box binding protein associated factor (TAF) histone-like fold" evidence="8">
    <location>
        <begin position="16"/>
        <end position="80"/>
    </location>
</feature>
<keyword evidence="3" id="KW-0805">Transcription regulation</keyword>